<organism evidence="2 3">
    <name type="scientific">Cotesia glomerata</name>
    <name type="common">Lepidopteran parasitic wasp</name>
    <name type="synonym">Apanteles glomeratus</name>
    <dbReference type="NCBI Taxonomy" id="32391"/>
    <lineage>
        <taxon>Eukaryota</taxon>
        <taxon>Metazoa</taxon>
        <taxon>Ecdysozoa</taxon>
        <taxon>Arthropoda</taxon>
        <taxon>Hexapoda</taxon>
        <taxon>Insecta</taxon>
        <taxon>Pterygota</taxon>
        <taxon>Neoptera</taxon>
        <taxon>Endopterygota</taxon>
        <taxon>Hymenoptera</taxon>
        <taxon>Apocrita</taxon>
        <taxon>Ichneumonoidea</taxon>
        <taxon>Braconidae</taxon>
        <taxon>Microgastrinae</taxon>
        <taxon>Cotesia</taxon>
    </lineage>
</organism>
<gene>
    <name evidence="2" type="ORF">KQX54_018202</name>
</gene>
<sequence>MKRGDPANWSTPKDFTDEEVSFDYTDLRINGVDKHAEVNVSSDDEIDEDLEAEYLRLNRILDLPADTYSLTKLKTNLKLDKYDTRSGTTHMSMHKFSPFSRGLQGAAIAISAIATTGLLKAHLWNESVIDQILEDGDTYYCASYKHLGVKDRRSLTIRDLKESFIVQHTHQARVLISDAVYTGLFNPETPTDLHIIKAIKLFFDDYPSGILTSARLNVSIWQDNSDDNNNYCVFDGQPRSEDLEPDPEGVAKLMILPNLASVLCLILEKSNLNKDYFVLYPIKIASILRIDNDSDLLLRDNENKNEESMPRKIKRYPSGYDIQGPRALVRASIHLTHANVPEIIRGHSHLIIALSAIIYSRLINANKWTTPVIDLIFNQSQIYFVDLLRALGKKIDELFSLTVDQILTDVFLGVYKAKLKISENVVPGQAKKGKGKGKLTLETGIREFFGTHDCGVLEIKKIFYAFWKTGDKFYFFDPFGCDGQGFRVDATDAASDDPRIVERFNTAVACVTMHTAIGELVEIIRENTASTEKDPFILHGVKVLYVTAGAEGFQNEVIYREPKTNRRPEPKVELVPCDGRIRKEIVDDNPKPRAFAEKTGDKANHWPELIENAEAFVMPRVDFDDSGDKGFRVVNSKRLILHGSKNCFAEDYQESLRGKQGLLMAIIAMAFSKVKDPSLWTGYDLDNVLDVGNRICFTFSGSEKESEEEDEEEEEEDDDEDEGEDDEDEEDEDDEDEDDEEVSYKDISKLPKKIKFDKKTVNLKKKRAIIEGNAEPIVNIGEAFGRYFKRYNELILENKGLIYGIWKDSNLYFLFNPYGSDAEGWRLKDHPAGLVVMDSINELVDLIYGTLEFNDRKFSIHFVQIKSVLPDYVADDVDEPSEFEKYQTQFLPLTDDDLIALEGDKKAEDDKKEEENDDENETDESEDEDEENDEDTIKEEEEIVELDPWAEISEQEPTISLDQLNFYLLTANVDLEEEELSPEAKEAIEYEKLKYNHPPPYVLPNDKVLEILLSAKKALQSVPSLVSCFSVDSKLAVKANLEASDVAAEAVSVTSNENKSKMIRLMAHKYFYSRIPPVGYTPLRAINEKFIYDESEKLKDEKSDEKVEDEKSLFALYHQEISDDTRIVPIIIPLGPVIQTPTPMIKIKPCTEIERRRCNLSEKDEKNEILSKLVCKTEDVIFDLIFPKPNFDNPKVHTLESEESESQKVLTDDEEEEEEEEEEEAVIPRGFIKTSDNISVIQGTQFLKNRDKGDDCQFKSCFFAAILCILAKVQLRLDYFNSNLIDDLVLSAEDLFQQARLSKYLVRNWTYTIQMFGVGFKIILKEEVYAEPDIYPVDELPRVLETYLKKNSTGILVFENASLAFWSTNNYYYLFDPYACDKDGHANEEGAACLLEFDSIETFLEKIQRYSGVDTSMPFRIYTLSIKSLEWLTNQNRKQVKKTNEFVEIDCDEGELTAGVEVDFIEEVKEILSQDTSLIELLEWTKSKEVNLIDCNSDRQSCSNSFVPLKNLSVSMLEVRVIENDVTRPDNPPFKVINPESLSSSRFLSADEKEDLLRPLGNVDATKKSPSPSEQTTMRQKPFDRKFNHHSILLLPLDLCVMAWSCIHRPHLWGARTIRSIYQASRDLAFDSFLAAQDSSVSDMTDGLLSEFNIANYRFNAVFAPLHTGTLYKTQGWNLAMSLDKIFSAAIYTGAVIVCGKAHIGIMKKGDDFYAWWPNVGGKTLKIITSTVQEDFLKIIVHIIGEDEEIDFKIRVITISYAQKMDPDCLDSTGLHESLVASSLPQIHRKDTDNYDLKTLLHPVLPRNQPIFIFGTVGYQKFEQIKEPGIKRCYFAALISLLIKRDIIQNPVSSVIDRILQISEEIYREIKDPKYHKEHIIRNVRVMNRFFDFRDVASPLYELGPNSNSKTGNFNLLKKQLQRHLKTHNDGILHLSNCCYGFWYCQSTNTYYYLDPYQNNSAGKRVTNGVGCLAIFPCLDQMIKAILGNCIADTTGFFIHSIHVETIDVLRLGKFVEDPMWVYLDYQWSFSHSLVSGKFHSKTKPRKNKEQVTKSPQVDADVRMWNNYVVEIPELIYSLWGTIGAYDKRFGDHVGRNQSAICVTLLAMQFLCRPSNWDASILDASVIFGDCFFAESFMKRKGECEGQKRNFYLGKSLKISPHSWTIEYDTPKCGILYGHQGRLTLAAALKLTFDESSFSDVVIKCANAMLAVSAKPDGFYVIDPGWTGPPLFPRQRGAIYVLRCRNFNALVYALVKIINSNKREEFIILPLRFYFQEYCADSGINNQFQVYNFNNYTPGVAKDCGKKFNIAGNEEIYTKYRNSVKRGLCSNLENPEVPSVVPRLNFEAMKNVKISTAWHKNVGKRKVDPSNSKIMRKKLKPNKDSTCDNYPRTVDFSNKESAKAKKFFGRKVKKEDKVLEPIDCYPRRKFLTNKGRQEFKMRVRDMRDDFYKNYTHRIPFQFSESVIGEHESKGGSVGEVMNRILNLL</sequence>
<dbReference type="Proteomes" id="UP000826195">
    <property type="component" value="Unassembled WGS sequence"/>
</dbReference>
<feature type="region of interest" description="Disordered" evidence="1">
    <location>
        <begin position="700"/>
        <end position="743"/>
    </location>
</feature>
<name>A0AAV7IGM0_COTGL</name>
<feature type="compositionally biased region" description="Acidic residues" evidence="1">
    <location>
        <begin position="915"/>
        <end position="945"/>
    </location>
</feature>
<feature type="region of interest" description="Disordered" evidence="1">
    <location>
        <begin position="1195"/>
        <end position="1224"/>
    </location>
</feature>
<evidence type="ECO:0000256" key="1">
    <source>
        <dbReference type="SAM" id="MobiDB-lite"/>
    </source>
</evidence>
<dbReference type="EMBL" id="JAHXZJ010001864">
    <property type="protein sequence ID" value="KAH0550223.1"/>
    <property type="molecule type" value="Genomic_DNA"/>
</dbReference>
<proteinExistence type="predicted"/>
<dbReference type="Gene3D" id="3.90.70.120">
    <property type="match status" value="5"/>
</dbReference>
<feature type="compositionally biased region" description="Acidic residues" evidence="1">
    <location>
        <begin position="705"/>
        <end position="741"/>
    </location>
</feature>
<dbReference type="PANTHER" id="PTHR40552:SF6">
    <property type="entry name" value="FI09606P-RELATED"/>
    <property type="match status" value="1"/>
</dbReference>
<reference evidence="2 3" key="1">
    <citation type="journal article" date="2021" name="J. Hered.">
        <title>A chromosome-level genome assembly of the parasitoid wasp, Cotesia glomerata (Hymenoptera: Braconidae).</title>
        <authorList>
            <person name="Pinto B.J."/>
            <person name="Weis J.J."/>
            <person name="Gamble T."/>
            <person name="Ode P.J."/>
            <person name="Paul R."/>
            <person name="Zaspel J.M."/>
        </authorList>
    </citation>
    <scope>NUCLEOTIDE SEQUENCE [LARGE SCALE GENOMIC DNA]</scope>
    <source>
        <strain evidence="2">CgM1</strain>
    </source>
</reference>
<feature type="region of interest" description="Disordered" evidence="1">
    <location>
        <begin position="904"/>
        <end position="946"/>
    </location>
</feature>
<comment type="caution">
    <text evidence="2">The sequence shown here is derived from an EMBL/GenBank/DDBJ whole genome shotgun (WGS) entry which is preliminary data.</text>
</comment>
<dbReference type="PANTHER" id="PTHR40552">
    <property type="entry name" value="AT05186P-RELATED"/>
    <property type="match status" value="1"/>
</dbReference>
<protein>
    <submittedName>
        <fullName evidence="2">Uncharacterized protein</fullName>
    </submittedName>
</protein>
<accession>A0AAV7IGM0</accession>
<keyword evidence="3" id="KW-1185">Reference proteome</keyword>
<feature type="compositionally biased region" description="Acidic residues" evidence="1">
    <location>
        <begin position="1212"/>
        <end position="1224"/>
    </location>
</feature>
<evidence type="ECO:0000313" key="2">
    <source>
        <dbReference type="EMBL" id="KAH0550223.1"/>
    </source>
</evidence>
<evidence type="ECO:0000313" key="3">
    <source>
        <dbReference type="Proteomes" id="UP000826195"/>
    </source>
</evidence>
<feature type="compositionally biased region" description="Basic and acidic residues" evidence="1">
    <location>
        <begin position="904"/>
        <end position="914"/>
    </location>
</feature>